<dbReference type="EMBL" id="BMKB01000008">
    <property type="protein sequence ID" value="GGA62559.1"/>
    <property type="molecule type" value="Genomic_DNA"/>
</dbReference>
<dbReference type="Proteomes" id="UP000596977">
    <property type="component" value="Unassembled WGS sequence"/>
</dbReference>
<evidence type="ECO:0000313" key="2">
    <source>
        <dbReference type="Proteomes" id="UP000596977"/>
    </source>
</evidence>
<evidence type="ECO:0008006" key="3">
    <source>
        <dbReference type="Google" id="ProtNLM"/>
    </source>
</evidence>
<dbReference type="Pfam" id="PF06999">
    <property type="entry name" value="Suc_Fer-like"/>
    <property type="match status" value="1"/>
</dbReference>
<reference evidence="1 2" key="1">
    <citation type="journal article" date="2014" name="Int. J. Syst. Evol. Microbiol.">
        <title>Complete genome sequence of Corynebacterium casei LMG S-19264T (=DSM 44701T), isolated from a smear-ripened cheese.</title>
        <authorList>
            <consortium name="US DOE Joint Genome Institute (JGI-PGF)"/>
            <person name="Walter F."/>
            <person name="Albersmeier A."/>
            <person name="Kalinowski J."/>
            <person name="Ruckert C."/>
        </authorList>
    </citation>
    <scope>NUCLEOTIDE SEQUENCE [LARGE SCALE GENOMIC DNA]</scope>
    <source>
        <strain evidence="1 2">CGMCC 1.15896</strain>
    </source>
</reference>
<name>A0A916W330_9HYPH</name>
<dbReference type="AlphaFoldDB" id="A0A916W330"/>
<dbReference type="InterPro" id="IPR036249">
    <property type="entry name" value="Thioredoxin-like_sf"/>
</dbReference>
<sequence length="301" mass="32719">MSKHVFCRDLCLERGEPLEGTGDAPARVLMLAWPRGKWRVPRWESADMSEALASCVRSAAQKGVHVALVDRVGESDSLPQLMAQPEGVYADFARESELIGAIDNYVDGKVFAGDHDPRTAILVCTDSRRDACCARYGFSTYKALNAIADRAKFHIVQATHLGGCRFAASLVVMPQRQRFGRMTAGQAPAFLEALSRGEIFLPAYKGSTDKPEPIQVAELAALKWAADNGAPASGVQLTHDQLPDAAQDGDEIVLAARLDANRLLIRLRARVFHIQGNCEVVAEGGGGHEIRWCLDQLTEAP</sequence>
<proteinExistence type="predicted"/>
<dbReference type="RefSeq" id="WP_127072258.1">
    <property type="nucleotide sequence ID" value="NZ_BMKB01000008.1"/>
</dbReference>
<keyword evidence="2" id="KW-1185">Reference proteome</keyword>
<dbReference type="InterPro" id="IPR009737">
    <property type="entry name" value="Aim32/Apd1-like"/>
</dbReference>
<dbReference type="OrthoDB" id="3399139at2"/>
<dbReference type="Gene3D" id="3.40.30.10">
    <property type="entry name" value="Glutaredoxin"/>
    <property type="match status" value="1"/>
</dbReference>
<protein>
    <recommendedName>
        <fullName evidence="3">Sucrase ferredoxin</fullName>
    </recommendedName>
</protein>
<evidence type="ECO:0000313" key="1">
    <source>
        <dbReference type="EMBL" id="GGA62559.1"/>
    </source>
</evidence>
<accession>A0A916W330</accession>
<gene>
    <name evidence="1" type="ORF">GCM10011499_36200</name>
</gene>
<organism evidence="1 2">
    <name type="scientific">Pelagibacterium lentulum</name>
    <dbReference type="NCBI Taxonomy" id="2029865"/>
    <lineage>
        <taxon>Bacteria</taxon>
        <taxon>Pseudomonadati</taxon>
        <taxon>Pseudomonadota</taxon>
        <taxon>Alphaproteobacteria</taxon>
        <taxon>Hyphomicrobiales</taxon>
        <taxon>Devosiaceae</taxon>
        <taxon>Pelagibacterium</taxon>
    </lineage>
</organism>
<dbReference type="SUPFAM" id="SSF52833">
    <property type="entry name" value="Thioredoxin-like"/>
    <property type="match status" value="1"/>
</dbReference>
<comment type="caution">
    <text evidence="1">The sequence shown here is derived from an EMBL/GenBank/DDBJ whole genome shotgun (WGS) entry which is preliminary data.</text>
</comment>